<evidence type="ECO:0000313" key="4">
    <source>
        <dbReference type="Proteomes" id="UP000649617"/>
    </source>
</evidence>
<dbReference type="SUPFAM" id="SSF57850">
    <property type="entry name" value="RING/U-box"/>
    <property type="match status" value="1"/>
</dbReference>
<name>A0A812X2X2_SYMPI</name>
<keyword evidence="1" id="KW-0479">Metal-binding</keyword>
<proteinExistence type="predicted"/>
<organism evidence="3 4">
    <name type="scientific">Symbiodinium pilosum</name>
    <name type="common">Dinoflagellate</name>
    <dbReference type="NCBI Taxonomy" id="2952"/>
    <lineage>
        <taxon>Eukaryota</taxon>
        <taxon>Sar</taxon>
        <taxon>Alveolata</taxon>
        <taxon>Dinophyceae</taxon>
        <taxon>Suessiales</taxon>
        <taxon>Symbiodiniaceae</taxon>
        <taxon>Symbiodinium</taxon>
    </lineage>
</organism>
<dbReference type="InterPro" id="IPR001841">
    <property type="entry name" value="Znf_RING"/>
</dbReference>
<protein>
    <submittedName>
        <fullName evidence="3">RngB protein</fullName>
    </submittedName>
</protein>
<dbReference type="GO" id="GO:0008270">
    <property type="term" value="F:zinc ion binding"/>
    <property type="evidence" value="ECO:0007669"/>
    <property type="project" value="UniProtKB-KW"/>
</dbReference>
<dbReference type="Proteomes" id="UP000649617">
    <property type="component" value="Unassembled WGS sequence"/>
</dbReference>
<dbReference type="InterPro" id="IPR013083">
    <property type="entry name" value="Znf_RING/FYVE/PHD"/>
</dbReference>
<gene>
    <name evidence="3" type="primary">rngB</name>
    <name evidence="3" type="ORF">SPIL2461_LOCUS19878</name>
</gene>
<dbReference type="Pfam" id="PF13920">
    <property type="entry name" value="zf-C3HC4_3"/>
    <property type="match status" value="1"/>
</dbReference>
<evidence type="ECO:0000256" key="1">
    <source>
        <dbReference type="PROSITE-ProRule" id="PRU00175"/>
    </source>
</evidence>
<evidence type="ECO:0000313" key="3">
    <source>
        <dbReference type="EMBL" id="CAE7704832.1"/>
    </source>
</evidence>
<keyword evidence="1" id="KW-0863">Zinc-finger</keyword>
<dbReference type="EMBL" id="CAJNIZ010044910">
    <property type="protein sequence ID" value="CAE7704832.1"/>
    <property type="molecule type" value="Genomic_DNA"/>
</dbReference>
<dbReference type="AlphaFoldDB" id="A0A812X2X2"/>
<sequence length="307" mass="33746">MSESRAVHTCMHTKTKRDQNSESCDSSSRDSCFLYVSLLEVWSVSLGCSARPAEALTSVLPAEVPGCHYDQTSTSNALLAQLQSSERGSQTDNAACRILDAAETLRRERALLEVEELNKTLVTTRASMQGLVSELKKAVSVSEGSLVEAHVDLQVARGEIQKLKKARSLSRNKLSAAEMALRQQQAECRNLSDDLRARDELLLSLRRELTVSEELHKAAVANIAESETKRQALELANAALRTEYDACCALREEILAQNACCICMQAVRRVVLLPCTHFALCVACAEQLPRCPLCRVPIEHAIPTILP</sequence>
<evidence type="ECO:0000259" key="2">
    <source>
        <dbReference type="PROSITE" id="PS50089"/>
    </source>
</evidence>
<reference evidence="3" key="1">
    <citation type="submission" date="2021-02" db="EMBL/GenBank/DDBJ databases">
        <authorList>
            <person name="Dougan E. K."/>
            <person name="Rhodes N."/>
            <person name="Thang M."/>
            <person name="Chan C."/>
        </authorList>
    </citation>
    <scope>NUCLEOTIDE SEQUENCE</scope>
</reference>
<dbReference type="PROSITE" id="PS50089">
    <property type="entry name" value="ZF_RING_2"/>
    <property type="match status" value="1"/>
</dbReference>
<dbReference type="OrthoDB" id="1711136at2759"/>
<keyword evidence="1" id="KW-0862">Zinc</keyword>
<dbReference type="Gene3D" id="3.30.40.10">
    <property type="entry name" value="Zinc/RING finger domain, C3HC4 (zinc finger)"/>
    <property type="match status" value="1"/>
</dbReference>
<keyword evidence="4" id="KW-1185">Reference proteome</keyword>
<feature type="domain" description="RING-type" evidence="2">
    <location>
        <begin position="260"/>
        <end position="295"/>
    </location>
</feature>
<accession>A0A812X2X2</accession>
<comment type="caution">
    <text evidence="3">The sequence shown here is derived from an EMBL/GenBank/DDBJ whole genome shotgun (WGS) entry which is preliminary data.</text>
</comment>
<dbReference type="SMART" id="SM00184">
    <property type="entry name" value="RING"/>
    <property type="match status" value="1"/>
</dbReference>